<keyword evidence="1" id="KW-0934">Plastid</keyword>
<name>A0A3G3LLU4_9EUGL</name>
<dbReference type="RefSeq" id="YP_009538683.1">
    <property type="nucleotide sequence ID" value="NC_039927.1"/>
</dbReference>
<proteinExistence type="predicted"/>
<dbReference type="GeneID" id="38458643"/>
<accession>A0A3G3LLU4</accession>
<geneLocation type="chloroplast" evidence="1"/>
<dbReference type="AlphaFoldDB" id="A0A3G3LLU4"/>
<evidence type="ECO:0000313" key="1">
    <source>
        <dbReference type="EMBL" id="AYQ93677.1"/>
    </source>
</evidence>
<dbReference type="EMBL" id="MH898673">
    <property type="protein sequence ID" value="AYQ93677.1"/>
    <property type="molecule type" value="Genomic_DNA"/>
</dbReference>
<reference evidence="1" key="1">
    <citation type="journal article" date="2018" name="Sci. Rep.">
        <title>Dynamic evolution of inverted repeats in Euglenophyta plastid genomes.</title>
        <authorList>
            <person name="Karnkowska A."/>
            <person name="Bennett M.S."/>
            <person name="Triemer R.E."/>
        </authorList>
    </citation>
    <scope>NUCLEOTIDE SEQUENCE</scope>
</reference>
<keyword evidence="1" id="KW-0150">Chloroplast</keyword>
<protein>
    <submittedName>
        <fullName evidence="1">Maturase</fullName>
    </submittedName>
</protein>
<organism evidence="1">
    <name type="scientific">Phacus pleuronectes</name>
    <dbReference type="NCBI Taxonomy" id="102908"/>
    <lineage>
        <taxon>Eukaryota</taxon>
        <taxon>Discoba</taxon>
        <taxon>Euglenozoa</taxon>
        <taxon>Euglenida</taxon>
        <taxon>Spirocuta</taxon>
        <taxon>Euglenophyceae</taxon>
        <taxon>Euglenales</taxon>
        <taxon>Phacaceae</taxon>
        <taxon>Phacus</taxon>
    </lineage>
</organism>
<sequence length="333" mass="39184">MLIWFLFFNMSFKFKEVSIFKSKKLLLPGINLKELKCLSSLFQPAHFFVPLIFVSLIAQIVDNLKNVLSVRDIQQLSSIKLYAKLISSDEIVISFSILRAISKTLGSELEIISVLNNKERLFFIKEMENKIANSFSSGKIYSNKIFLFDPILLLKHRLGIALQFRNSFLSTALFRPNSLVVGLSLKEINLQIVLESAKLMWLAFNLKIEEFYFLLYKQALSSFKKYLITKVFDKPKTSIESFKVIIFCRLRTHIFFSRQLVFYEDQVVFRSVDNLVILERELEFIKRPFFDYQRDFFFSNSTITSQDLILKNAIEQRSSQKNWLNYKLKKSHF</sequence>